<keyword evidence="2" id="KW-0805">Transcription regulation</keyword>
<evidence type="ECO:0000256" key="1">
    <source>
        <dbReference type="ARBA" id="ARBA00009437"/>
    </source>
</evidence>
<evidence type="ECO:0000313" key="6">
    <source>
        <dbReference type="EMBL" id="MBF4692127.1"/>
    </source>
</evidence>
<dbReference type="Proteomes" id="UP000614200">
    <property type="component" value="Unassembled WGS sequence"/>
</dbReference>
<protein>
    <submittedName>
        <fullName evidence="6">LysR family transcriptional regulator</fullName>
    </submittedName>
</protein>
<dbReference type="SUPFAM" id="SSF53850">
    <property type="entry name" value="Periplasmic binding protein-like II"/>
    <property type="match status" value="1"/>
</dbReference>
<dbReference type="RefSeq" id="WP_194700371.1">
    <property type="nucleotide sequence ID" value="NZ_JADKNH010000002.1"/>
</dbReference>
<sequence>MDLKDLSIIENLYTTKCISKTSENLYLTQPAITLRIKRLEQEFSIKLINRHPNGITFTKAGTQIHEFSQKFLKAYEALRLELNTDNDSISGNINVCVGTTFAKYFLAPLIREFKNIYPNIVINLFTIASRYATVEKLKENNIDLSLIRTTDPTIYTQNDILFEEPYGIISQKPINDFSKLNETNFIANNYTNIDFLKNWWENKFSRIFDGPIVNVDSSEAIMSLISQDLGWSMLPIIHISHYKSLYFYPFFTPDNTNYLLMNVLVCNKTPTNAVTELFVEFLKKHAKTHAQQLFSTLMKSNFLCDSAK</sequence>
<gene>
    <name evidence="6" type="ORF">ISU02_03310</name>
</gene>
<dbReference type="InterPro" id="IPR005119">
    <property type="entry name" value="LysR_subst-bd"/>
</dbReference>
<dbReference type="Gene3D" id="1.10.10.10">
    <property type="entry name" value="Winged helix-like DNA-binding domain superfamily/Winged helix DNA-binding domain"/>
    <property type="match status" value="1"/>
</dbReference>
<keyword evidence="4" id="KW-0804">Transcription</keyword>
<comment type="similarity">
    <text evidence="1">Belongs to the LysR transcriptional regulatory family.</text>
</comment>
<dbReference type="Pfam" id="PF03466">
    <property type="entry name" value="LysR_substrate"/>
    <property type="match status" value="1"/>
</dbReference>
<keyword evidence="7" id="KW-1185">Reference proteome</keyword>
<dbReference type="PANTHER" id="PTHR30126:SF40">
    <property type="entry name" value="HTH-TYPE TRANSCRIPTIONAL REGULATOR GLTR"/>
    <property type="match status" value="1"/>
</dbReference>
<evidence type="ECO:0000259" key="5">
    <source>
        <dbReference type="PROSITE" id="PS50931"/>
    </source>
</evidence>
<dbReference type="CDD" id="cd05466">
    <property type="entry name" value="PBP2_LTTR_substrate"/>
    <property type="match status" value="1"/>
</dbReference>
<proteinExistence type="inferred from homology"/>
<keyword evidence="3" id="KW-0238">DNA-binding</keyword>
<dbReference type="Pfam" id="PF00126">
    <property type="entry name" value="HTH_1"/>
    <property type="match status" value="1"/>
</dbReference>
<feature type="domain" description="HTH lysR-type" evidence="5">
    <location>
        <begin position="1"/>
        <end position="58"/>
    </location>
</feature>
<dbReference type="EMBL" id="JADKNH010000002">
    <property type="protein sequence ID" value="MBF4692127.1"/>
    <property type="molecule type" value="Genomic_DNA"/>
</dbReference>
<dbReference type="InterPro" id="IPR036388">
    <property type="entry name" value="WH-like_DNA-bd_sf"/>
</dbReference>
<dbReference type="InterPro" id="IPR036390">
    <property type="entry name" value="WH_DNA-bd_sf"/>
</dbReference>
<evidence type="ECO:0000256" key="2">
    <source>
        <dbReference type="ARBA" id="ARBA00023015"/>
    </source>
</evidence>
<organism evidence="6 7">
    <name type="scientific">Fusibacter ferrireducens</name>
    <dbReference type="NCBI Taxonomy" id="2785058"/>
    <lineage>
        <taxon>Bacteria</taxon>
        <taxon>Bacillati</taxon>
        <taxon>Bacillota</taxon>
        <taxon>Clostridia</taxon>
        <taxon>Eubacteriales</taxon>
        <taxon>Eubacteriales Family XII. Incertae Sedis</taxon>
        <taxon>Fusibacter</taxon>
    </lineage>
</organism>
<comment type="caution">
    <text evidence="6">The sequence shown here is derived from an EMBL/GenBank/DDBJ whole genome shotgun (WGS) entry which is preliminary data.</text>
</comment>
<dbReference type="SUPFAM" id="SSF46785">
    <property type="entry name" value="Winged helix' DNA-binding domain"/>
    <property type="match status" value="1"/>
</dbReference>
<name>A0ABR9ZNT4_9FIRM</name>
<evidence type="ECO:0000313" key="7">
    <source>
        <dbReference type="Proteomes" id="UP000614200"/>
    </source>
</evidence>
<dbReference type="PANTHER" id="PTHR30126">
    <property type="entry name" value="HTH-TYPE TRANSCRIPTIONAL REGULATOR"/>
    <property type="match status" value="1"/>
</dbReference>
<dbReference type="PRINTS" id="PR00039">
    <property type="entry name" value="HTHLYSR"/>
</dbReference>
<dbReference type="PROSITE" id="PS50931">
    <property type="entry name" value="HTH_LYSR"/>
    <property type="match status" value="1"/>
</dbReference>
<dbReference type="InterPro" id="IPR000847">
    <property type="entry name" value="LysR_HTH_N"/>
</dbReference>
<accession>A0ABR9ZNT4</accession>
<evidence type="ECO:0000256" key="3">
    <source>
        <dbReference type="ARBA" id="ARBA00023125"/>
    </source>
</evidence>
<reference evidence="6 7" key="1">
    <citation type="submission" date="2020-11" db="EMBL/GenBank/DDBJ databases">
        <title>Fusibacter basophilias sp. nov.</title>
        <authorList>
            <person name="Qiu D."/>
        </authorList>
    </citation>
    <scope>NUCLEOTIDE SEQUENCE [LARGE SCALE GENOMIC DNA]</scope>
    <source>
        <strain evidence="6 7">Q10-2</strain>
    </source>
</reference>
<evidence type="ECO:0000256" key="4">
    <source>
        <dbReference type="ARBA" id="ARBA00023163"/>
    </source>
</evidence>
<dbReference type="Gene3D" id="3.40.190.290">
    <property type="match status" value="1"/>
</dbReference>